<evidence type="ECO:0000313" key="1">
    <source>
        <dbReference type="EMBL" id="OGK38453.1"/>
    </source>
</evidence>
<evidence type="ECO:0008006" key="3">
    <source>
        <dbReference type="Google" id="ProtNLM"/>
    </source>
</evidence>
<name>A0A1F7I503_9BACT</name>
<reference evidence="1 2" key="1">
    <citation type="journal article" date="2016" name="Nat. Commun.">
        <title>Thousands of microbial genomes shed light on interconnected biogeochemical processes in an aquifer system.</title>
        <authorList>
            <person name="Anantharaman K."/>
            <person name="Brown C.T."/>
            <person name="Hug L.A."/>
            <person name="Sharon I."/>
            <person name="Castelle C.J."/>
            <person name="Probst A.J."/>
            <person name="Thomas B.C."/>
            <person name="Singh A."/>
            <person name="Wilkins M.J."/>
            <person name="Karaoz U."/>
            <person name="Brodie E.L."/>
            <person name="Williams K.H."/>
            <person name="Hubbard S.S."/>
            <person name="Banfield J.F."/>
        </authorList>
    </citation>
    <scope>NUCLEOTIDE SEQUENCE [LARGE SCALE GENOMIC DNA]</scope>
</reference>
<protein>
    <recommendedName>
        <fullName evidence="3">DUF5667 domain-containing protein</fullName>
    </recommendedName>
</protein>
<proteinExistence type="predicted"/>
<dbReference type="Proteomes" id="UP000179024">
    <property type="component" value="Unassembled WGS sequence"/>
</dbReference>
<organism evidence="1 2">
    <name type="scientific">Candidatus Roizmanbacteria bacterium RIFCSPHIGHO2_12_FULL_44_10</name>
    <dbReference type="NCBI Taxonomy" id="1802054"/>
    <lineage>
        <taxon>Bacteria</taxon>
        <taxon>Candidatus Roizmaniibacteriota</taxon>
    </lineage>
</organism>
<gene>
    <name evidence="1" type="ORF">A3F34_00105</name>
</gene>
<dbReference type="AlphaFoldDB" id="A0A1F7I503"/>
<sequence length="106" mass="11712">MELLLLMSDKHLAMARLLVDNDKDALGGENTLKAEQLASEMIDIMGTATKQGAAPKGDFVTQVKLSNKKHREIIEATLTTVPKNKQADLKKALMLNKKLKDRLAKL</sequence>
<comment type="caution">
    <text evidence="1">The sequence shown here is derived from an EMBL/GenBank/DDBJ whole genome shotgun (WGS) entry which is preliminary data.</text>
</comment>
<accession>A0A1F7I503</accession>
<dbReference type="EMBL" id="MGAE01000057">
    <property type="protein sequence ID" value="OGK38453.1"/>
    <property type="molecule type" value="Genomic_DNA"/>
</dbReference>
<evidence type="ECO:0000313" key="2">
    <source>
        <dbReference type="Proteomes" id="UP000179024"/>
    </source>
</evidence>